<dbReference type="GO" id="GO:0035591">
    <property type="term" value="F:signaling adaptor activity"/>
    <property type="evidence" value="ECO:0007669"/>
    <property type="project" value="TreeGrafter"/>
</dbReference>
<dbReference type="GO" id="GO:0005737">
    <property type="term" value="C:cytoplasm"/>
    <property type="evidence" value="ECO:0007669"/>
    <property type="project" value="TreeGrafter"/>
</dbReference>
<feature type="domain" description="SH2" evidence="5">
    <location>
        <begin position="175"/>
        <end position="272"/>
    </location>
</feature>
<dbReference type="PROSITE" id="PS50001">
    <property type="entry name" value="SH2"/>
    <property type="match status" value="1"/>
</dbReference>
<dbReference type="InterPro" id="IPR036028">
    <property type="entry name" value="SH3-like_dom_sf"/>
</dbReference>
<evidence type="ECO:0000259" key="6">
    <source>
        <dbReference type="PROSITE" id="PS50002"/>
    </source>
</evidence>
<dbReference type="SUPFAM" id="SSF55550">
    <property type="entry name" value="SH2 domain"/>
    <property type="match status" value="1"/>
</dbReference>
<dbReference type="Proteomes" id="UP000887577">
    <property type="component" value="Unplaced"/>
</dbReference>
<dbReference type="GO" id="GO:0030971">
    <property type="term" value="F:receptor tyrosine kinase binding"/>
    <property type="evidence" value="ECO:0007669"/>
    <property type="project" value="TreeGrafter"/>
</dbReference>
<evidence type="ECO:0000259" key="5">
    <source>
        <dbReference type="PROSITE" id="PS50001"/>
    </source>
</evidence>
<dbReference type="InterPro" id="IPR001452">
    <property type="entry name" value="SH3_domain"/>
</dbReference>
<dbReference type="Pfam" id="PF00017">
    <property type="entry name" value="SH2"/>
    <property type="match status" value="1"/>
</dbReference>
<dbReference type="WBParaSite" id="PSU_v2.g11803.t1">
    <property type="protein sequence ID" value="PSU_v2.g11803.t1"/>
    <property type="gene ID" value="PSU_v2.g11803"/>
</dbReference>
<dbReference type="PRINTS" id="PR00452">
    <property type="entry name" value="SH3DOMAIN"/>
</dbReference>
<dbReference type="GO" id="GO:0016192">
    <property type="term" value="P:vesicle-mediated transport"/>
    <property type="evidence" value="ECO:0007669"/>
    <property type="project" value="UniProtKB-ARBA"/>
</dbReference>
<dbReference type="InterPro" id="IPR000980">
    <property type="entry name" value="SH2"/>
</dbReference>
<dbReference type="SMART" id="SM00252">
    <property type="entry name" value="SH2"/>
    <property type="match status" value="1"/>
</dbReference>
<dbReference type="CDD" id="cd11766">
    <property type="entry name" value="SH3_Nck_2"/>
    <property type="match status" value="1"/>
</dbReference>
<dbReference type="AlphaFoldDB" id="A0A914XXX0"/>
<reference evidence="8" key="1">
    <citation type="submission" date="2022-11" db="UniProtKB">
        <authorList>
            <consortium name="WormBaseParasite"/>
        </authorList>
    </citation>
    <scope>IDENTIFICATION</scope>
</reference>
<organism evidence="7 8">
    <name type="scientific">Panagrolaimus superbus</name>
    <dbReference type="NCBI Taxonomy" id="310955"/>
    <lineage>
        <taxon>Eukaryota</taxon>
        <taxon>Metazoa</taxon>
        <taxon>Ecdysozoa</taxon>
        <taxon>Nematoda</taxon>
        <taxon>Chromadorea</taxon>
        <taxon>Rhabditida</taxon>
        <taxon>Tylenchina</taxon>
        <taxon>Panagrolaimomorpha</taxon>
        <taxon>Panagrolaimoidea</taxon>
        <taxon>Panagrolaimidae</taxon>
        <taxon>Panagrolaimus</taxon>
    </lineage>
</organism>
<dbReference type="GO" id="GO:0048013">
    <property type="term" value="P:ephrin receptor signaling pathway"/>
    <property type="evidence" value="ECO:0007669"/>
    <property type="project" value="TreeGrafter"/>
</dbReference>
<dbReference type="CDD" id="cd11767">
    <property type="entry name" value="SH3_Nck_3"/>
    <property type="match status" value="1"/>
</dbReference>
<evidence type="ECO:0000313" key="7">
    <source>
        <dbReference type="Proteomes" id="UP000887577"/>
    </source>
</evidence>
<dbReference type="PROSITE" id="PS50002">
    <property type="entry name" value="SH3"/>
    <property type="match status" value="2"/>
</dbReference>
<dbReference type="InterPro" id="IPR051184">
    <property type="entry name" value="Tyrosine-phos_adapter"/>
</dbReference>
<dbReference type="PRINTS" id="PR00401">
    <property type="entry name" value="SH2DOMAIN"/>
</dbReference>
<dbReference type="Gene3D" id="3.30.505.10">
    <property type="entry name" value="SH2 domain"/>
    <property type="match status" value="1"/>
</dbReference>
<dbReference type="SMART" id="SM00326">
    <property type="entry name" value="SH3"/>
    <property type="match status" value="2"/>
</dbReference>
<sequence>MMTESSYATAKYNYDPQRPDELQLQRGDNVLVVERSSDGWWKGEFNGQTGWFPSNYVEAAPDPSPVASIPQQHPYAPDYTKDISSAFKNGTATHAPILEVVTTLYDFDAQNAEELSFRKGEKLEIIEHPLHDPEWWKARNSHGLIGLVPTNYIKVQANGENASSTLAGPYATEEWYFGAISRNQGEQLLNQRGIEGDFLVRDSESNVGDYSISLKGNIRNMHFWVRANHQVPSFQIGNRTFNSMNQLINHYKSSPIFNDEKTRETLYLIRPLSRY</sequence>
<dbReference type="GO" id="GO:0016477">
    <property type="term" value="P:cell migration"/>
    <property type="evidence" value="ECO:0007669"/>
    <property type="project" value="TreeGrafter"/>
</dbReference>
<dbReference type="FunFam" id="2.30.30.40:FF:000072">
    <property type="entry name" value="Unconventional Myosin IB"/>
    <property type="match status" value="1"/>
</dbReference>
<name>A0A914XXX0_9BILA</name>
<keyword evidence="7" id="KW-1185">Reference proteome</keyword>
<feature type="domain" description="SH3" evidence="6">
    <location>
        <begin position="3"/>
        <end position="62"/>
    </location>
</feature>
<dbReference type="SUPFAM" id="SSF50044">
    <property type="entry name" value="SH3-domain"/>
    <property type="match status" value="2"/>
</dbReference>
<evidence type="ECO:0000256" key="2">
    <source>
        <dbReference type="ARBA" id="ARBA00022999"/>
    </source>
</evidence>
<dbReference type="Gene3D" id="2.30.30.40">
    <property type="entry name" value="SH3 Domains"/>
    <property type="match status" value="2"/>
</dbReference>
<evidence type="ECO:0000313" key="8">
    <source>
        <dbReference type="WBParaSite" id="PSU_v2.g11803.t1"/>
    </source>
</evidence>
<dbReference type="PANTHER" id="PTHR19969:SF14">
    <property type="entry name" value="DREADLOCKS, ISOFORM B"/>
    <property type="match status" value="1"/>
</dbReference>
<protein>
    <submittedName>
        <fullName evidence="8">Uncharacterized protein</fullName>
    </submittedName>
</protein>
<keyword evidence="2 3" id="KW-0727">SH2 domain</keyword>
<dbReference type="InterPro" id="IPR036860">
    <property type="entry name" value="SH2_dom_sf"/>
</dbReference>
<dbReference type="PRINTS" id="PR00499">
    <property type="entry name" value="P67PHOX"/>
</dbReference>
<proteinExistence type="predicted"/>
<dbReference type="PANTHER" id="PTHR19969">
    <property type="entry name" value="SH2-SH3 ADAPTOR PROTEIN-RELATED"/>
    <property type="match status" value="1"/>
</dbReference>
<evidence type="ECO:0000256" key="4">
    <source>
        <dbReference type="PROSITE-ProRule" id="PRU00192"/>
    </source>
</evidence>
<keyword evidence="1 4" id="KW-0728">SH3 domain</keyword>
<feature type="domain" description="SH3" evidence="6">
    <location>
        <begin position="96"/>
        <end position="158"/>
    </location>
</feature>
<accession>A0A914XXX0</accession>
<dbReference type="Pfam" id="PF14604">
    <property type="entry name" value="SH3_9"/>
    <property type="match status" value="1"/>
</dbReference>
<dbReference type="FunFam" id="2.30.30.40:FF:000110">
    <property type="entry name" value="Cytoplasmic protein"/>
    <property type="match status" value="1"/>
</dbReference>
<evidence type="ECO:0000256" key="1">
    <source>
        <dbReference type="ARBA" id="ARBA00022443"/>
    </source>
</evidence>
<evidence type="ECO:0000256" key="3">
    <source>
        <dbReference type="PROSITE-ProRule" id="PRU00191"/>
    </source>
</evidence>
<dbReference type="Pfam" id="PF00018">
    <property type="entry name" value="SH3_1"/>
    <property type="match status" value="1"/>
</dbReference>